<dbReference type="PANTHER" id="PTHR43682">
    <property type="entry name" value="LACTATE UTILIZATION PROTEIN C"/>
    <property type="match status" value="1"/>
</dbReference>
<dbReference type="PANTHER" id="PTHR43682:SF1">
    <property type="entry name" value="LACTATE UTILIZATION PROTEIN C"/>
    <property type="match status" value="1"/>
</dbReference>
<dbReference type="Pfam" id="PF02589">
    <property type="entry name" value="LUD_dom"/>
    <property type="match status" value="1"/>
</dbReference>
<dbReference type="InterPro" id="IPR024185">
    <property type="entry name" value="FTHF_cligase-like_sf"/>
</dbReference>
<dbReference type="EMBL" id="JBDXSU010000017">
    <property type="protein sequence ID" value="MFB5192139.1"/>
    <property type="molecule type" value="Genomic_DNA"/>
</dbReference>
<protein>
    <submittedName>
        <fullName evidence="2">LUD domain-containing protein</fullName>
    </submittedName>
</protein>
<evidence type="ECO:0000313" key="2">
    <source>
        <dbReference type="EMBL" id="MFB5192139.1"/>
    </source>
</evidence>
<feature type="domain" description="LUD" evidence="1">
    <location>
        <begin position="47"/>
        <end position="218"/>
    </location>
</feature>
<reference evidence="2 3" key="1">
    <citation type="journal article" date="2024" name="Int. J. Mol. Sci.">
        <title>Exploration of Alicyclobacillus spp. Genome in Search of Antibiotic Resistance.</title>
        <authorList>
            <person name="Bucka-Kolendo J."/>
            <person name="Kiousi D.E."/>
            <person name="Dekowska A."/>
            <person name="Mikolajczuk-Szczyrba A."/>
            <person name="Karadedos D.M."/>
            <person name="Michael P."/>
            <person name="Galanis A."/>
            <person name="Sokolowska B."/>
        </authorList>
    </citation>
    <scope>NUCLEOTIDE SEQUENCE [LARGE SCALE GENOMIC DNA]</scope>
    <source>
        <strain evidence="2 3">KKP 3000</strain>
    </source>
</reference>
<gene>
    <name evidence="2" type="ORF">KKP3000_000934</name>
</gene>
<evidence type="ECO:0000313" key="3">
    <source>
        <dbReference type="Proteomes" id="UP001579974"/>
    </source>
</evidence>
<name>A0ABV5AIN6_9BACL</name>
<keyword evidence="3" id="KW-1185">Reference proteome</keyword>
<dbReference type="InterPro" id="IPR037171">
    <property type="entry name" value="NagB/RpiA_transferase-like"/>
</dbReference>
<organism evidence="2 3">
    <name type="scientific">Alicyclobacillus fastidiosus</name>
    <dbReference type="NCBI Taxonomy" id="392011"/>
    <lineage>
        <taxon>Bacteria</taxon>
        <taxon>Bacillati</taxon>
        <taxon>Bacillota</taxon>
        <taxon>Bacilli</taxon>
        <taxon>Bacillales</taxon>
        <taxon>Alicyclobacillaceae</taxon>
        <taxon>Alicyclobacillus</taxon>
    </lineage>
</organism>
<dbReference type="Proteomes" id="UP001579974">
    <property type="component" value="Unassembled WGS sequence"/>
</dbReference>
<sequence length="222" mass="24209">MNRDDFLRNIATRLGRTPGASPSKRSAVGVPQFWSERKVEPSEVSMRFVDTFQALGGELESFETEDEVRNRLDDLLRELSASAVGAWGRTAGWPFSVESVLNSWDAVRWDETTPAEFAHVQVSITGCMFAIADTGTIAIASSQVQGRGVHVLPSVHIVILRESQIKLRLGEVLAWLSEQNGQAGLPASVHFVSGPSRSSDIENDQSIGVHGPARVIALMLKD</sequence>
<dbReference type="SUPFAM" id="SSF100950">
    <property type="entry name" value="NagB/RpiA/CoA transferase-like"/>
    <property type="match status" value="1"/>
</dbReference>
<accession>A0ABV5AIN6</accession>
<proteinExistence type="predicted"/>
<evidence type="ECO:0000259" key="1">
    <source>
        <dbReference type="Pfam" id="PF02589"/>
    </source>
</evidence>
<dbReference type="RefSeq" id="WP_275472807.1">
    <property type="nucleotide sequence ID" value="NZ_CP162940.1"/>
</dbReference>
<comment type="caution">
    <text evidence="2">The sequence shown here is derived from an EMBL/GenBank/DDBJ whole genome shotgun (WGS) entry which is preliminary data.</text>
</comment>
<dbReference type="InterPro" id="IPR003741">
    <property type="entry name" value="LUD_dom"/>
</dbReference>
<dbReference type="Gene3D" id="3.40.50.10420">
    <property type="entry name" value="NagB/RpiA/CoA transferase-like"/>
    <property type="match status" value="1"/>
</dbReference>